<dbReference type="EMBL" id="CP001037">
    <property type="protein sequence ID" value="ACC79970.1"/>
    <property type="molecule type" value="Genomic_DNA"/>
</dbReference>
<reference evidence="2 3" key="2">
    <citation type="journal article" date="2013" name="Plant Physiol.">
        <title>A Nostoc punctiforme Sugar Transporter Necessary to Establish a Cyanobacterium-Plant Symbiosis.</title>
        <authorList>
            <person name="Ekman M."/>
            <person name="Picossi S."/>
            <person name="Campbell E.L."/>
            <person name="Meeks J.C."/>
            <person name="Flores E."/>
        </authorList>
    </citation>
    <scope>NUCLEOTIDE SEQUENCE [LARGE SCALE GENOMIC DNA]</scope>
    <source>
        <strain evidence="3">ATCC 29133 / PCC 73102</strain>
    </source>
</reference>
<evidence type="ECO:0000256" key="1">
    <source>
        <dbReference type="SAM" id="MobiDB-lite"/>
    </source>
</evidence>
<organism evidence="2 3">
    <name type="scientific">Nostoc punctiforme (strain ATCC 29133 / PCC 73102)</name>
    <dbReference type="NCBI Taxonomy" id="63737"/>
    <lineage>
        <taxon>Bacteria</taxon>
        <taxon>Bacillati</taxon>
        <taxon>Cyanobacteriota</taxon>
        <taxon>Cyanophyceae</taxon>
        <taxon>Nostocales</taxon>
        <taxon>Nostocaceae</taxon>
        <taxon>Nostoc</taxon>
    </lineage>
</organism>
<dbReference type="Proteomes" id="UP000001191">
    <property type="component" value="Chromosome"/>
</dbReference>
<dbReference type="KEGG" id="npu:Npun_R1247"/>
<gene>
    <name evidence="2" type="ordered locus">Npun_R1247</name>
</gene>
<dbReference type="AlphaFoldDB" id="B2IXE8"/>
<keyword evidence="3" id="KW-1185">Reference proteome</keyword>
<protein>
    <submittedName>
        <fullName evidence="2">Uncharacterized protein</fullName>
    </submittedName>
</protein>
<accession>B2IXE8</accession>
<name>B2IXE8_NOSP7</name>
<reference evidence="3" key="1">
    <citation type="submission" date="2008-04" db="EMBL/GenBank/DDBJ databases">
        <title>Complete sequence of chromosome of Nostoc punctiforme ATCC 29133.</title>
        <authorList>
            <consortium name="US DOE Joint Genome Institute"/>
            <person name="Copeland A."/>
            <person name="Lucas S."/>
            <person name="Lapidus A."/>
            <person name="Glavina del Rio T."/>
            <person name="Dalin E."/>
            <person name="Tice H."/>
            <person name="Pitluck S."/>
            <person name="Chain P."/>
            <person name="Malfatti S."/>
            <person name="Shin M."/>
            <person name="Vergez L."/>
            <person name="Schmutz J."/>
            <person name="Larimer F."/>
            <person name="Land M."/>
            <person name="Hauser L."/>
            <person name="Kyrpides N."/>
            <person name="Kim E."/>
            <person name="Meeks J.C."/>
            <person name="Elhai J."/>
            <person name="Campbell E.L."/>
            <person name="Thiel T."/>
            <person name="Longmire J."/>
            <person name="Potts M."/>
            <person name="Atlas R."/>
        </authorList>
    </citation>
    <scope>NUCLEOTIDE SEQUENCE [LARGE SCALE GENOMIC DNA]</scope>
    <source>
        <strain evidence="3">ATCC 29133 / PCC 73102</strain>
    </source>
</reference>
<dbReference type="STRING" id="63737.Npun_R1247"/>
<dbReference type="HOGENOM" id="CLU_1914890_0_0_3"/>
<feature type="region of interest" description="Disordered" evidence="1">
    <location>
        <begin position="1"/>
        <end position="25"/>
    </location>
</feature>
<proteinExistence type="predicted"/>
<feature type="region of interest" description="Disordered" evidence="1">
    <location>
        <begin position="69"/>
        <end position="110"/>
    </location>
</feature>
<sequence>MLGRITPLNPPLERGETRNPVPSPWKGGLGWGKTLVNQLFQTSMYTVALFLGWASSGLKSNQADKSIRPQHELIRSEHEPICSEHEPIRSEHEPIRSEHEPIRSEHEPIRSEHELICSEHELIRSKHKPIVV</sequence>
<evidence type="ECO:0000313" key="3">
    <source>
        <dbReference type="Proteomes" id="UP000001191"/>
    </source>
</evidence>
<dbReference type="EnsemblBacteria" id="ACC79970">
    <property type="protein sequence ID" value="ACC79970"/>
    <property type="gene ID" value="Npun_R1247"/>
</dbReference>
<evidence type="ECO:0000313" key="2">
    <source>
        <dbReference type="EMBL" id="ACC79970.1"/>
    </source>
</evidence>